<dbReference type="Proteomes" id="UP000054279">
    <property type="component" value="Unassembled WGS sequence"/>
</dbReference>
<name>A0A0C9UU25_SPHS4</name>
<dbReference type="OrthoDB" id="5560525at2759"/>
<evidence type="ECO:0000313" key="2">
    <source>
        <dbReference type="EMBL" id="KIJ28816.1"/>
    </source>
</evidence>
<reference evidence="2 3" key="1">
    <citation type="submission" date="2014-06" db="EMBL/GenBank/DDBJ databases">
        <title>Evolutionary Origins and Diversification of the Mycorrhizal Mutualists.</title>
        <authorList>
            <consortium name="DOE Joint Genome Institute"/>
            <consortium name="Mycorrhizal Genomics Consortium"/>
            <person name="Kohler A."/>
            <person name="Kuo A."/>
            <person name="Nagy L.G."/>
            <person name="Floudas D."/>
            <person name="Copeland A."/>
            <person name="Barry K.W."/>
            <person name="Cichocki N."/>
            <person name="Veneault-Fourrey C."/>
            <person name="LaButti K."/>
            <person name="Lindquist E.A."/>
            <person name="Lipzen A."/>
            <person name="Lundell T."/>
            <person name="Morin E."/>
            <person name="Murat C."/>
            <person name="Riley R."/>
            <person name="Ohm R."/>
            <person name="Sun H."/>
            <person name="Tunlid A."/>
            <person name="Henrissat B."/>
            <person name="Grigoriev I.V."/>
            <person name="Hibbett D.S."/>
            <person name="Martin F."/>
        </authorList>
    </citation>
    <scope>NUCLEOTIDE SEQUENCE [LARGE SCALE GENOMIC DNA]</scope>
    <source>
        <strain evidence="2 3">SS14</strain>
    </source>
</reference>
<proteinExistence type="predicted"/>
<dbReference type="EMBL" id="KN837297">
    <property type="protein sequence ID" value="KIJ28816.1"/>
    <property type="molecule type" value="Genomic_DNA"/>
</dbReference>
<feature type="compositionally biased region" description="Basic and acidic residues" evidence="1">
    <location>
        <begin position="57"/>
        <end position="78"/>
    </location>
</feature>
<protein>
    <submittedName>
        <fullName evidence="2">Uncharacterized protein</fullName>
    </submittedName>
</protein>
<feature type="region of interest" description="Disordered" evidence="1">
    <location>
        <begin position="1"/>
        <end position="124"/>
    </location>
</feature>
<gene>
    <name evidence="2" type="ORF">M422DRAFT_37201</name>
</gene>
<evidence type="ECO:0000256" key="1">
    <source>
        <dbReference type="SAM" id="MobiDB-lite"/>
    </source>
</evidence>
<sequence>MTTKLPRTFPSSPKQQPRHTDSLSSSIAKPKPTSPIIQSADDAKAARALLETPLSTLKEEDRLGQEERERKREEREGEVGGYVGKNDWEGGGAGQPINPSRQELNRPRNSPHPNTLKSPARPCQ</sequence>
<organism evidence="2 3">
    <name type="scientific">Sphaerobolus stellatus (strain SS14)</name>
    <dbReference type="NCBI Taxonomy" id="990650"/>
    <lineage>
        <taxon>Eukaryota</taxon>
        <taxon>Fungi</taxon>
        <taxon>Dikarya</taxon>
        <taxon>Basidiomycota</taxon>
        <taxon>Agaricomycotina</taxon>
        <taxon>Agaricomycetes</taxon>
        <taxon>Phallomycetidae</taxon>
        <taxon>Geastrales</taxon>
        <taxon>Sphaerobolaceae</taxon>
        <taxon>Sphaerobolus</taxon>
    </lineage>
</organism>
<dbReference type="HOGENOM" id="CLU_2005367_0_0_1"/>
<feature type="compositionally biased region" description="Gly residues" evidence="1">
    <location>
        <begin position="79"/>
        <end position="94"/>
    </location>
</feature>
<dbReference type="AlphaFoldDB" id="A0A0C9UU25"/>
<accession>A0A0C9UU25</accession>
<evidence type="ECO:0000313" key="3">
    <source>
        <dbReference type="Proteomes" id="UP000054279"/>
    </source>
</evidence>
<keyword evidence="3" id="KW-1185">Reference proteome</keyword>
<feature type="compositionally biased region" description="Polar residues" evidence="1">
    <location>
        <begin position="97"/>
        <end position="117"/>
    </location>
</feature>
<feature type="compositionally biased region" description="Polar residues" evidence="1">
    <location>
        <begin position="1"/>
        <end position="15"/>
    </location>
</feature>